<dbReference type="EMBL" id="JAKKPZ010000009">
    <property type="protein sequence ID" value="KAI1717272.1"/>
    <property type="molecule type" value="Genomic_DNA"/>
</dbReference>
<dbReference type="AlphaFoldDB" id="A0AAD4R8K0"/>
<proteinExistence type="predicted"/>
<accession>A0AAD4R8K0</accession>
<name>A0AAD4R8K0_9BILA</name>
<gene>
    <name evidence="2" type="ORF">DdX_07011</name>
</gene>
<comment type="caution">
    <text evidence="2">The sequence shown here is derived from an EMBL/GenBank/DDBJ whole genome shotgun (WGS) entry which is preliminary data.</text>
</comment>
<keyword evidence="3" id="KW-1185">Reference proteome</keyword>
<evidence type="ECO:0000256" key="1">
    <source>
        <dbReference type="SAM" id="MobiDB-lite"/>
    </source>
</evidence>
<reference evidence="2" key="1">
    <citation type="submission" date="2022-01" db="EMBL/GenBank/DDBJ databases">
        <title>Genome Sequence Resource for Two Populations of Ditylenchus destructor, the Migratory Endoparasitic Phytonematode.</title>
        <authorList>
            <person name="Zhang H."/>
            <person name="Lin R."/>
            <person name="Xie B."/>
        </authorList>
    </citation>
    <scope>NUCLEOTIDE SEQUENCE</scope>
    <source>
        <strain evidence="2">BazhouSP</strain>
    </source>
</reference>
<evidence type="ECO:0000313" key="3">
    <source>
        <dbReference type="Proteomes" id="UP001201812"/>
    </source>
</evidence>
<sequence>MANHFSYDDVKAAVHALCSKSPLNAAKENEVTLKVAAIIMNRCSLELCLNAVEHINEDELQNFLNNTRLQLIENERRKEAPKKSAMKTVAITKPLKRKVSPNTSQEASCVFQNTISSLVQKSHGMVRRSSGKNTNQEQNEKEENRGTITASAALESCIQKELRNRTPNPAEYARKMVKILALCREQQMDPLEVFTMFLFLKKKKININTLTNVPKKVKFV</sequence>
<evidence type="ECO:0000313" key="2">
    <source>
        <dbReference type="EMBL" id="KAI1717272.1"/>
    </source>
</evidence>
<organism evidence="2 3">
    <name type="scientific">Ditylenchus destructor</name>
    <dbReference type="NCBI Taxonomy" id="166010"/>
    <lineage>
        <taxon>Eukaryota</taxon>
        <taxon>Metazoa</taxon>
        <taxon>Ecdysozoa</taxon>
        <taxon>Nematoda</taxon>
        <taxon>Chromadorea</taxon>
        <taxon>Rhabditida</taxon>
        <taxon>Tylenchina</taxon>
        <taxon>Tylenchomorpha</taxon>
        <taxon>Sphaerularioidea</taxon>
        <taxon>Anguinidae</taxon>
        <taxon>Anguininae</taxon>
        <taxon>Ditylenchus</taxon>
    </lineage>
</organism>
<protein>
    <submittedName>
        <fullName evidence="2">Uncharacterized protein</fullName>
    </submittedName>
</protein>
<dbReference type="Proteomes" id="UP001201812">
    <property type="component" value="Unassembled WGS sequence"/>
</dbReference>
<feature type="region of interest" description="Disordered" evidence="1">
    <location>
        <begin position="122"/>
        <end position="147"/>
    </location>
</feature>